<keyword evidence="1" id="KW-0812">Transmembrane</keyword>
<keyword evidence="3" id="KW-1185">Reference proteome</keyword>
<dbReference type="AlphaFoldDB" id="A0A4P7QE23"/>
<dbReference type="RefSeq" id="WP_136140503.1">
    <property type="nucleotide sequence ID" value="NZ_CP039247.1"/>
</dbReference>
<gene>
    <name evidence="2" type="ORF">CENDO_01825</name>
</gene>
<dbReference type="Proteomes" id="UP000296352">
    <property type="component" value="Chromosome"/>
</dbReference>
<evidence type="ECO:0000256" key="1">
    <source>
        <dbReference type="SAM" id="Phobius"/>
    </source>
</evidence>
<dbReference type="KEGG" id="cee:CENDO_01825"/>
<feature type="transmembrane region" description="Helical" evidence="1">
    <location>
        <begin position="296"/>
        <end position="319"/>
    </location>
</feature>
<sequence length="336" mass="35993" precursor="true">MLPKSRIFSALLVGLGLALVAAGVIAPRFLDANSRMPLDSGTTTWTLEDSDGTALIHDEEGTRPYQGPLTYQLHMAVQEPSGKDVATLRIGETTVRAGSADEAALADVNNLVGAQVWTYSIDRVTGAAASPANINHTIATPAAEAQVPGYWLKFPADAEKTNYPVFDPYIRDAVDAVFEEELEIDGRTIYRYHQAVEPTNVATKFAGAFNTSRTETEGGDSEQTYLYHSATRDYFVDQATGALVAMEVSIDDYYGDREGNRTEDAFIFEAATSDEDRAAFIAQAADLPVPGALTTIGWVMVGAGALLTLLGLAGVFGLFGRSSHSGSRRDPAAQTR</sequence>
<protein>
    <recommendedName>
        <fullName evidence="4">DUF3068 domain-containing protein</fullName>
    </recommendedName>
</protein>
<evidence type="ECO:0000313" key="3">
    <source>
        <dbReference type="Proteomes" id="UP000296352"/>
    </source>
</evidence>
<dbReference type="EMBL" id="CP039247">
    <property type="protein sequence ID" value="QCB27663.1"/>
    <property type="molecule type" value="Genomic_DNA"/>
</dbReference>
<keyword evidence="1" id="KW-0472">Membrane</keyword>
<dbReference type="OrthoDB" id="153031at2"/>
<keyword evidence="1" id="KW-1133">Transmembrane helix</keyword>
<dbReference type="InterPro" id="IPR021424">
    <property type="entry name" value="PorA"/>
</dbReference>
<dbReference type="Pfam" id="PF11271">
    <property type="entry name" value="PorA"/>
    <property type="match status" value="1"/>
</dbReference>
<organism evidence="2 3">
    <name type="scientific">Corynebacterium endometrii</name>
    <dbReference type="NCBI Taxonomy" id="2488819"/>
    <lineage>
        <taxon>Bacteria</taxon>
        <taxon>Bacillati</taxon>
        <taxon>Actinomycetota</taxon>
        <taxon>Actinomycetes</taxon>
        <taxon>Mycobacteriales</taxon>
        <taxon>Corynebacteriaceae</taxon>
        <taxon>Corynebacterium</taxon>
    </lineage>
</organism>
<accession>A0A4P7QE23</accession>
<evidence type="ECO:0000313" key="2">
    <source>
        <dbReference type="EMBL" id="QCB27663.1"/>
    </source>
</evidence>
<name>A0A4P7QE23_9CORY</name>
<evidence type="ECO:0008006" key="4">
    <source>
        <dbReference type="Google" id="ProtNLM"/>
    </source>
</evidence>
<reference evidence="2 3" key="1">
    <citation type="submission" date="2019-04" db="EMBL/GenBank/DDBJ databases">
        <title>Corynebacterium endometrii sp. nov., isolated from the uterus of a cow with endometritis.</title>
        <authorList>
            <person name="Ballas P."/>
            <person name="Ruckert C."/>
            <person name="Wagener K."/>
            <person name="Drillich M."/>
            <person name="Kaempfer P."/>
            <person name="Busse H.-J."/>
            <person name="Ehling-Schulz M."/>
        </authorList>
    </citation>
    <scope>NUCLEOTIDE SEQUENCE [LARGE SCALE GENOMIC DNA]</scope>
    <source>
        <strain evidence="2 3">LMM-1653</strain>
    </source>
</reference>
<proteinExistence type="predicted"/>